<protein>
    <submittedName>
        <fullName evidence="1">Uncharacterized protein</fullName>
    </submittedName>
</protein>
<evidence type="ECO:0000313" key="3">
    <source>
        <dbReference type="Proteomes" id="UP000236165"/>
    </source>
</evidence>
<evidence type="ECO:0000313" key="2">
    <source>
        <dbReference type="EMBL" id="QQA13666.1"/>
    </source>
</evidence>
<geneLocation type="plasmid" evidence="2 4">
    <name>unnamed2</name>
</geneLocation>
<sequence>MTRCTNCKKRWNALQVWSLFFKREGKDCPYCLQTQYLSADTLRQFSGTRLLNVDPLFLWIFPIFATLSGNDETYNVLFKDKSNKK</sequence>
<dbReference type="KEGG" id="bmyo:BG05_5711"/>
<dbReference type="EMBL" id="MKZQ01000039">
    <property type="protein sequence ID" value="PJN69621.1"/>
    <property type="molecule type" value="Genomic_DNA"/>
</dbReference>
<evidence type="ECO:0000313" key="4">
    <source>
        <dbReference type="Proteomes" id="UP000596196"/>
    </source>
</evidence>
<name>A0AAP8KTJ7_BACMY</name>
<accession>A0AAP8KTJ7</accession>
<gene>
    <name evidence="1" type="ORF">BACWE_35380</name>
    <name evidence="2" type="ORF">I6G81_00185</name>
</gene>
<dbReference type="Proteomes" id="UP000596196">
    <property type="component" value="Plasmid unnamed2"/>
</dbReference>
<dbReference type="Proteomes" id="UP000236165">
    <property type="component" value="Unassembled WGS sequence"/>
</dbReference>
<reference evidence="1 3" key="1">
    <citation type="submission" date="2016-10" db="EMBL/GenBank/DDBJ databases">
        <title>Genome Sequence of Bacillus weihenstephanensis GM6LP.</title>
        <authorList>
            <person name="Poehlein A."/>
            <person name="Wemheuer F."/>
            <person name="Hollensteiner J."/>
            <person name="Wemheuer B."/>
        </authorList>
    </citation>
    <scope>NUCLEOTIDE SEQUENCE [LARGE SCALE GENOMIC DNA]</scope>
    <source>
        <strain evidence="1 3">GM6LP</strain>
    </source>
</reference>
<organism evidence="1 3">
    <name type="scientific">Bacillus mycoides</name>
    <dbReference type="NCBI Taxonomy" id="1405"/>
    <lineage>
        <taxon>Bacteria</taxon>
        <taxon>Bacillati</taxon>
        <taxon>Bacillota</taxon>
        <taxon>Bacilli</taxon>
        <taxon>Bacillales</taxon>
        <taxon>Bacillaceae</taxon>
        <taxon>Bacillus</taxon>
        <taxon>Bacillus cereus group</taxon>
    </lineage>
</organism>
<keyword evidence="2" id="KW-0614">Plasmid</keyword>
<evidence type="ECO:0000313" key="1">
    <source>
        <dbReference type="EMBL" id="PJN69621.1"/>
    </source>
</evidence>
<dbReference type="EMBL" id="CP065876">
    <property type="protein sequence ID" value="QQA13666.1"/>
    <property type="molecule type" value="Genomic_DNA"/>
</dbReference>
<dbReference type="RefSeq" id="WP_016127829.1">
    <property type="nucleotide sequence ID" value="NZ_CP009691.1"/>
</dbReference>
<keyword evidence="4" id="KW-1185">Reference proteome</keyword>
<reference evidence="2 4" key="2">
    <citation type="submission" date="2020-12" db="EMBL/GenBank/DDBJ databases">
        <title>FDA dAtabase for Regulatory Grade micrObial Sequences (FDA-ARGOS): Supporting development and validation of Infectious Disease Dx tests.</title>
        <authorList>
            <person name="Nelson B."/>
            <person name="Plummer A."/>
            <person name="Tallon L."/>
            <person name="Sadzewicz L."/>
            <person name="Zhao X."/>
            <person name="Boylan J."/>
            <person name="Ott S."/>
            <person name="Bowen H."/>
            <person name="Vavikolanu K."/>
            <person name="Mehta A."/>
            <person name="Aluvathingal J."/>
            <person name="Nadendla S."/>
            <person name="Myers T."/>
            <person name="Yan Y."/>
            <person name="Sichtig H."/>
        </authorList>
    </citation>
    <scope>NUCLEOTIDE SEQUENCE [LARGE SCALE GENOMIC DNA]</scope>
    <source>
        <strain evidence="2 4">FDAARGOS_924</strain>
        <plasmid evidence="2 4">unnamed2</plasmid>
    </source>
</reference>
<proteinExistence type="predicted"/>
<dbReference type="AlphaFoldDB" id="A0AAP8KTJ7"/>